<dbReference type="PROSITE" id="PS01124">
    <property type="entry name" value="HTH_ARAC_FAMILY_2"/>
    <property type="match status" value="1"/>
</dbReference>
<proteinExistence type="predicted"/>
<protein>
    <submittedName>
        <fullName evidence="5">Regulatory protein PchR</fullName>
    </submittedName>
</protein>
<name>A0ABZ0SGT4_9GAMM</name>
<dbReference type="SUPFAM" id="SSF46689">
    <property type="entry name" value="Homeodomain-like"/>
    <property type="match status" value="1"/>
</dbReference>
<evidence type="ECO:0000256" key="1">
    <source>
        <dbReference type="ARBA" id="ARBA00023015"/>
    </source>
</evidence>
<evidence type="ECO:0000313" key="6">
    <source>
        <dbReference type="Proteomes" id="UP001432180"/>
    </source>
</evidence>
<sequence length="344" mass="39434">MRRLHGMKSRTAIEYRLHWLLVPEGPPGASAGQERFQVERVDYPLPQEIGQAWVNKLQLGDDVCLFHACHQFEKAPSRLLSLFEVDISPIEPLFNAQIWISGTACHREYWNGRDHPPVDILARSGRDTFRFHREWHATIMIEGGVYSEMRSIVIPEQSLLMMLGDEPVSALLDRLRIGHQTPTSVHSMPNYVSSPLRMALDSRHQGPARRLYAQGKVLEYLAGLYEFVSREEAPTKERRHSARIRELHDYLRNLEGHTPTPSQLSTDFGLSARRLNDDFVAEYGQSIFSFLTDYRLTQAHALLQADPIPLKVLAARLGYSHVNHFITAFKRKFGYTPGSLRRGR</sequence>
<dbReference type="PANTHER" id="PTHR47893">
    <property type="entry name" value="REGULATORY PROTEIN PCHR"/>
    <property type="match status" value="1"/>
</dbReference>
<dbReference type="Proteomes" id="UP001432180">
    <property type="component" value="Chromosome"/>
</dbReference>
<keyword evidence="3" id="KW-0804">Transcription</keyword>
<dbReference type="InterPro" id="IPR009057">
    <property type="entry name" value="Homeodomain-like_sf"/>
</dbReference>
<keyword evidence="1" id="KW-0805">Transcription regulation</keyword>
<dbReference type="InterPro" id="IPR018060">
    <property type="entry name" value="HTH_AraC"/>
</dbReference>
<dbReference type="EMBL" id="CP121472">
    <property type="protein sequence ID" value="WPL19545.1"/>
    <property type="molecule type" value="Genomic_DNA"/>
</dbReference>
<evidence type="ECO:0000256" key="3">
    <source>
        <dbReference type="ARBA" id="ARBA00023163"/>
    </source>
</evidence>
<evidence type="ECO:0000259" key="4">
    <source>
        <dbReference type="PROSITE" id="PS01124"/>
    </source>
</evidence>
<gene>
    <name evidence="5" type="primary">pchR</name>
    <name evidence="5" type="ORF">Thiowin_04678</name>
</gene>
<dbReference type="PROSITE" id="PS00041">
    <property type="entry name" value="HTH_ARAC_FAMILY_1"/>
    <property type="match status" value="1"/>
</dbReference>
<organism evidence="5 6">
    <name type="scientific">Thiorhodovibrio winogradskyi</name>
    <dbReference type="NCBI Taxonomy" id="77007"/>
    <lineage>
        <taxon>Bacteria</taxon>
        <taxon>Pseudomonadati</taxon>
        <taxon>Pseudomonadota</taxon>
        <taxon>Gammaproteobacteria</taxon>
        <taxon>Chromatiales</taxon>
        <taxon>Chromatiaceae</taxon>
        <taxon>Thiorhodovibrio</taxon>
    </lineage>
</organism>
<feature type="domain" description="HTH araC/xylS-type" evidence="4">
    <location>
        <begin position="245"/>
        <end position="343"/>
    </location>
</feature>
<dbReference type="InterPro" id="IPR053142">
    <property type="entry name" value="PchR_regulatory_protein"/>
</dbReference>
<keyword evidence="2" id="KW-0238">DNA-binding</keyword>
<dbReference type="Gene3D" id="1.10.10.60">
    <property type="entry name" value="Homeodomain-like"/>
    <property type="match status" value="1"/>
</dbReference>
<keyword evidence="6" id="KW-1185">Reference proteome</keyword>
<accession>A0ABZ0SGT4</accession>
<evidence type="ECO:0000313" key="5">
    <source>
        <dbReference type="EMBL" id="WPL19545.1"/>
    </source>
</evidence>
<reference evidence="5 6" key="1">
    <citation type="journal article" date="2023" name="Microorganisms">
        <title>Thiorhodovibrio frisius and Trv. litoralis spp. nov., Two Novel Members from a Clade of Fastidious Purple Sulfur Bacteria That Exhibit Unique Red-Shifted Light-Harvesting Capabilities.</title>
        <authorList>
            <person name="Methner A."/>
            <person name="Kuzyk S.B."/>
            <person name="Petersen J."/>
            <person name="Bauer S."/>
            <person name="Brinkmann H."/>
            <person name="Sichau K."/>
            <person name="Wanner G."/>
            <person name="Wolf J."/>
            <person name="Neumann-Schaal M."/>
            <person name="Henke P."/>
            <person name="Tank M."/>
            <person name="Sproer C."/>
            <person name="Bunk B."/>
            <person name="Overmann J."/>
        </authorList>
    </citation>
    <scope>NUCLEOTIDE SEQUENCE [LARGE SCALE GENOMIC DNA]</scope>
    <source>
        <strain evidence="5 6">DSM 6702</strain>
    </source>
</reference>
<dbReference type="InterPro" id="IPR018062">
    <property type="entry name" value="HTH_AraC-typ_CS"/>
</dbReference>
<dbReference type="Pfam" id="PF12833">
    <property type="entry name" value="HTH_18"/>
    <property type="match status" value="1"/>
</dbReference>
<dbReference type="SMART" id="SM00342">
    <property type="entry name" value="HTH_ARAC"/>
    <property type="match status" value="1"/>
</dbReference>
<evidence type="ECO:0000256" key="2">
    <source>
        <dbReference type="ARBA" id="ARBA00023125"/>
    </source>
</evidence>
<dbReference type="PANTHER" id="PTHR47893:SF1">
    <property type="entry name" value="REGULATORY PROTEIN PCHR"/>
    <property type="match status" value="1"/>
</dbReference>